<evidence type="ECO:0000313" key="2">
    <source>
        <dbReference type="Proteomes" id="UP000683925"/>
    </source>
</evidence>
<accession>A0A8S1WHQ5</accession>
<comment type="caution">
    <text evidence="1">The sequence shown here is derived from an EMBL/GenBank/DDBJ whole genome shotgun (WGS) entry which is preliminary data.</text>
</comment>
<dbReference type="AlphaFoldDB" id="A0A8S1WHQ5"/>
<protein>
    <submittedName>
        <fullName evidence="1">Uncharacterized protein</fullName>
    </submittedName>
</protein>
<reference evidence="1" key="1">
    <citation type="submission" date="2021-01" db="EMBL/GenBank/DDBJ databases">
        <authorList>
            <consortium name="Genoscope - CEA"/>
            <person name="William W."/>
        </authorList>
    </citation>
    <scope>NUCLEOTIDE SEQUENCE</scope>
</reference>
<proteinExistence type="predicted"/>
<dbReference type="EMBL" id="CAJJDP010000084">
    <property type="protein sequence ID" value="CAD8185426.1"/>
    <property type="molecule type" value="Genomic_DNA"/>
</dbReference>
<dbReference type="Proteomes" id="UP000683925">
    <property type="component" value="Unassembled WGS sequence"/>
</dbReference>
<organism evidence="1 2">
    <name type="scientific">Paramecium octaurelia</name>
    <dbReference type="NCBI Taxonomy" id="43137"/>
    <lineage>
        <taxon>Eukaryota</taxon>
        <taxon>Sar</taxon>
        <taxon>Alveolata</taxon>
        <taxon>Ciliophora</taxon>
        <taxon>Intramacronucleata</taxon>
        <taxon>Oligohymenophorea</taxon>
        <taxon>Peniculida</taxon>
        <taxon>Parameciidae</taxon>
        <taxon>Paramecium</taxon>
    </lineage>
</organism>
<dbReference type="OMA" id="LYNIHNP"/>
<gene>
    <name evidence="1" type="ORF">POCTA_138.1.T0850168</name>
</gene>
<dbReference type="OrthoDB" id="311477at2759"/>
<keyword evidence="2" id="KW-1185">Reference proteome</keyword>
<name>A0A8S1WHQ5_PAROT</name>
<sequence length="289" mass="34472">MSKTTYHSQFQCYSPHNENEQLSVKKSFDSIISIYNPENELIDMNQEKKGFSQLFDEYGYVVFRNEDFEKQKFIQNFDDGFHESMPYDISPQTLDGESVPLCISPQNLDDESIPSVIKPQNDGCYESNPFSPQNQFKSQISIPQPENIVEKHTMERKFPDKNFCRYILLYIFRTIENKQYEEIISNICSQFQVNYKDFVQYYSKQRVLIIGYQALKKELIYNDDDSIRDQNRKKAFKEVLVWYLNKLATKQILSSKKQKIKDYIKFKNYVMLYNIHNPKGWTGNKIQWN</sequence>
<evidence type="ECO:0000313" key="1">
    <source>
        <dbReference type="EMBL" id="CAD8185426.1"/>
    </source>
</evidence>